<name>A0ABN1HTF6_9SPHN</name>
<dbReference type="InterPro" id="IPR036866">
    <property type="entry name" value="RibonucZ/Hydroxyglut_hydro"/>
</dbReference>
<comment type="caution">
    <text evidence="8">The sequence shown here is derived from an EMBL/GenBank/DDBJ whole genome shotgun (WGS) entry which is preliminary data.</text>
</comment>
<dbReference type="Proteomes" id="UP001500238">
    <property type="component" value="Unassembled WGS sequence"/>
</dbReference>
<feature type="domain" description="Metallo-beta-lactamase" evidence="7">
    <location>
        <begin position="20"/>
        <end position="220"/>
    </location>
</feature>
<keyword evidence="2" id="KW-0479">Metal-binding</keyword>
<evidence type="ECO:0000256" key="6">
    <source>
        <dbReference type="ARBA" id="ARBA00022884"/>
    </source>
</evidence>
<evidence type="ECO:0000256" key="3">
    <source>
        <dbReference type="ARBA" id="ARBA00022801"/>
    </source>
</evidence>
<protein>
    <submittedName>
        <fullName evidence="8">Ribonuclease J</fullName>
    </submittedName>
</protein>
<dbReference type="CDD" id="cd07714">
    <property type="entry name" value="RNaseJ_MBL-fold"/>
    <property type="match status" value="1"/>
</dbReference>
<dbReference type="SMART" id="SM00849">
    <property type="entry name" value="Lactamase_B"/>
    <property type="match status" value="1"/>
</dbReference>
<keyword evidence="6" id="KW-0694">RNA-binding</keyword>
<dbReference type="PANTHER" id="PTHR43694:SF1">
    <property type="entry name" value="RIBONUCLEASE J"/>
    <property type="match status" value="1"/>
</dbReference>
<dbReference type="EMBL" id="BAAAES010000007">
    <property type="protein sequence ID" value="GAA0665913.1"/>
    <property type="molecule type" value="Genomic_DNA"/>
</dbReference>
<dbReference type="Gene3D" id="3.60.15.10">
    <property type="entry name" value="Ribonuclease Z/Hydroxyacylglutathione hydrolase-like"/>
    <property type="match status" value="1"/>
</dbReference>
<evidence type="ECO:0000256" key="1">
    <source>
        <dbReference type="ARBA" id="ARBA00022722"/>
    </source>
</evidence>
<dbReference type="InterPro" id="IPR041636">
    <property type="entry name" value="RNase_J_C"/>
</dbReference>
<keyword evidence="4" id="KW-0862">Zinc</keyword>
<evidence type="ECO:0000259" key="7">
    <source>
        <dbReference type="SMART" id="SM00849"/>
    </source>
</evidence>
<organism evidence="8 9">
    <name type="scientific">Sphingomonas insulae</name>
    <dbReference type="NCBI Taxonomy" id="424800"/>
    <lineage>
        <taxon>Bacteria</taxon>
        <taxon>Pseudomonadati</taxon>
        <taxon>Pseudomonadota</taxon>
        <taxon>Alphaproteobacteria</taxon>
        <taxon>Sphingomonadales</taxon>
        <taxon>Sphingomonadaceae</taxon>
        <taxon>Sphingomonas</taxon>
    </lineage>
</organism>
<dbReference type="InterPro" id="IPR001279">
    <property type="entry name" value="Metallo-B-lactamas"/>
</dbReference>
<accession>A0ABN1HTF6</accession>
<dbReference type="Pfam" id="PF17770">
    <property type="entry name" value="RNase_J_C"/>
    <property type="match status" value="1"/>
</dbReference>
<gene>
    <name evidence="8" type="ORF">GCM10009102_14660</name>
</gene>
<dbReference type="Pfam" id="PF22505">
    <property type="entry name" value="RNase_J_b_CASP"/>
    <property type="match status" value="1"/>
</dbReference>
<dbReference type="SUPFAM" id="SSF56281">
    <property type="entry name" value="Metallo-hydrolase/oxidoreductase"/>
    <property type="match status" value="1"/>
</dbReference>
<keyword evidence="9" id="KW-1185">Reference proteome</keyword>
<dbReference type="PANTHER" id="PTHR43694">
    <property type="entry name" value="RIBONUCLEASE J"/>
    <property type="match status" value="1"/>
</dbReference>
<reference evidence="8 9" key="1">
    <citation type="journal article" date="2019" name="Int. J. Syst. Evol. Microbiol.">
        <title>The Global Catalogue of Microorganisms (GCM) 10K type strain sequencing project: providing services to taxonomists for standard genome sequencing and annotation.</title>
        <authorList>
            <consortium name="The Broad Institute Genomics Platform"/>
            <consortium name="The Broad Institute Genome Sequencing Center for Infectious Disease"/>
            <person name="Wu L."/>
            <person name="Ma J."/>
        </authorList>
    </citation>
    <scope>NUCLEOTIDE SEQUENCE [LARGE SCALE GENOMIC DNA]</scope>
    <source>
        <strain evidence="8 9">JCM 14603</strain>
    </source>
</reference>
<dbReference type="InterPro" id="IPR042173">
    <property type="entry name" value="RNase_J_2"/>
</dbReference>
<dbReference type="Gene3D" id="3.40.50.10710">
    <property type="entry name" value="Metallo-hydrolase/oxidoreductase"/>
    <property type="match status" value="1"/>
</dbReference>
<evidence type="ECO:0000313" key="9">
    <source>
        <dbReference type="Proteomes" id="UP001500238"/>
    </source>
</evidence>
<dbReference type="InterPro" id="IPR055132">
    <property type="entry name" value="RNase_J_b_CASP"/>
</dbReference>
<dbReference type="InterPro" id="IPR011108">
    <property type="entry name" value="RMMBL"/>
</dbReference>
<dbReference type="Gene3D" id="3.10.20.580">
    <property type="match status" value="1"/>
</dbReference>
<evidence type="ECO:0000256" key="2">
    <source>
        <dbReference type="ARBA" id="ARBA00022723"/>
    </source>
</evidence>
<dbReference type="Pfam" id="PF07521">
    <property type="entry name" value="RMMBL"/>
    <property type="match status" value="1"/>
</dbReference>
<keyword evidence="5" id="KW-0269">Exonuclease</keyword>
<evidence type="ECO:0000313" key="8">
    <source>
        <dbReference type="EMBL" id="GAA0665913.1"/>
    </source>
</evidence>
<keyword evidence="1" id="KW-0540">Nuclease</keyword>
<evidence type="ECO:0000256" key="5">
    <source>
        <dbReference type="ARBA" id="ARBA00022839"/>
    </source>
</evidence>
<keyword evidence="3" id="KW-0378">Hydrolase</keyword>
<sequence length="551" mass="59129">MTPKNNELLFCALGGSGEIGMNVNLYGHAGKWLMVDCGVTFADAAYPGIDIVLPDLSFIEDRIDDLVGIVLTHGHEDHIGALPYLAEDLGVPLYATPFTAGLIRGKLEEEGNANRVKLRVIQPNKQTGVAGVQIGPFGVSFVELSHSIPEPNALVIETKAGRVFHTGDWKLDPTPVIGKPVSAEHLTRIGDAGVDVLVCDSTNVFNKEASGSEASVRQGLAEQVAKAKGRVLVTTFASNAARLHTLGQVARETGRKLCVTGRSLDRILKVAQATGYLTDFPETVDPDTAMRLPKNKVLIVATGGQGEPRAALARVADGSHTIKLDAGDSVIFSSKQIPGNEVAIGKIQNTLAGKGVVMITERQAHVHVSGHPGRPELAQMYKWIRPQTLIPVHGEMRHMMEHARFALTEGVPQTVVQSDGDILRLIPGKPEKIGNAGVGRLVLDGDVILPADGSTINERRKLAINGQISVAVAIGRNGQPLGRPQIRINGVPVEEDRIAFIEDAAEAAADAMKGQKRELDRRREDIRLAVRRVATRWTGKKPIVDVLIVEG</sequence>
<proteinExistence type="predicted"/>
<evidence type="ECO:0000256" key="4">
    <source>
        <dbReference type="ARBA" id="ARBA00022833"/>
    </source>
</evidence>
<dbReference type="RefSeq" id="WP_163959065.1">
    <property type="nucleotide sequence ID" value="NZ_BAAAES010000007.1"/>
</dbReference>
<dbReference type="Pfam" id="PF00753">
    <property type="entry name" value="Lactamase_B"/>
    <property type="match status" value="1"/>
</dbReference>